<dbReference type="STRING" id="1602171.ST44_03205"/>
<feature type="domain" description="Glycosyltransferase 2-like" evidence="1">
    <location>
        <begin position="92"/>
        <end position="187"/>
    </location>
</feature>
<organism evidence="2 3">
    <name type="scientific">Prevotella pectinovora</name>
    <dbReference type="NCBI Taxonomy" id="1602169"/>
    <lineage>
        <taxon>Bacteria</taxon>
        <taxon>Pseudomonadati</taxon>
        <taxon>Bacteroidota</taxon>
        <taxon>Bacteroidia</taxon>
        <taxon>Bacteroidales</taxon>
        <taxon>Prevotellaceae</taxon>
        <taxon>Prevotella</taxon>
    </lineage>
</organism>
<dbReference type="AlphaFoldDB" id="A0A0D0I798"/>
<dbReference type="Proteomes" id="UP000032046">
    <property type="component" value="Unassembled WGS sequence"/>
</dbReference>
<evidence type="ECO:0000313" key="2">
    <source>
        <dbReference type="EMBL" id="KIP63583.1"/>
    </source>
</evidence>
<name>A0A0D0I798_9BACT</name>
<dbReference type="PANTHER" id="PTHR43685:SF11">
    <property type="entry name" value="GLYCOSYLTRANSFERASE TAGX-RELATED"/>
    <property type="match status" value="1"/>
</dbReference>
<dbReference type="SUPFAM" id="SSF53448">
    <property type="entry name" value="Nucleotide-diphospho-sugar transferases"/>
    <property type="match status" value="1"/>
</dbReference>
<dbReference type="Gene3D" id="3.90.550.10">
    <property type="entry name" value="Spore Coat Polysaccharide Biosynthesis Protein SpsA, Chain A"/>
    <property type="match status" value="1"/>
</dbReference>
<dbReference type="CDD" id="cd04196">
    <property type="entry name" value="GT_2_like_d"/>
    <property type="match status" value="1"/>
</dbReference>
<dbReference type="EMBL" id="JXQK01000040">
    <property type="protein sequence ID" value="KIP63583.1"/>
    <property type="molecule type" value="Genomic_DNA"/>
</dbReference>
<gene>
    <name evidence="2" type="ORF">ST44_03205</name>
</gene>
<evidence type="ECO:0000313" key="3">
    <source>
        <dbReference type="Proteomes" id="UP000032046"/>
    </source>
</evidence>
<accession>A0A0D0I798</accession>
<dbReference type="InterPro" id="IPR050834">
    <property type="entry name" value="Glycosyltransf_2"/>
</dbReference>
<proteinExistence type="predicted"/>
<keyword evidence="3" id="KW-1185">Reference proteome</keyword>
<protein>
    <recommendedName>
        <fullName evidence="1">Glycosyltransferase 2-like domain-containing protein</fullName>
    </recommendedName>
</protein>
<dbReference type="RefSeq" id="WP_042518056.1">
    <property type="nucleotide sequence ID" value="NZ_JXQK01000040.1"/>
</dbReference>
<feature type="domain" description="Glycosyltransferase 2-like" evidence="1">
    <location>
        <begin position="3"/>
        <end position="66"/>
    </location>
</feature>
<sequence length="259" mass="29773">MITVCIATYNGSRYIRQQLLSILPQLAETDEIVVSDDGSTDDTSEIVRSIGDKRIRIVDNRKGEGGKHYHKEKDGKHYHKEEGGKNTLSNSLTRNFENALRHAKGDYIFLSDQDDVWMENKVAVCMEVLRSHHCVVSDAIVTDKDLNTTNDSFYKMIKMKPGRLYNLLWHNGYTGCCMAFRRDVMQKALPFPADIPMHDIWIGNVAAFFFDVAFINDRLIYFRRHESAASCNGKGSRFSTARQILFRWKTIKNLITHKS</sequence>
<reference evidence="2 3" key="1">
    <citation type="submission" date="2015-01" db="EMBL/GenBank/DDBJ databases">
        <title>Comparative genomics of non-oral Prevotella species.</title>
        <authorList>
            <person name="Accetto T."/>
            <person name="Nograsek B."/>
            <person name="Avgustin G."/>
        </authorList>
    </citation>
    <scope>NUCLEOTIDE SEQUENCE [LARGE SCALE GENOMIC DNA]</scope>
    <source>
        <strain evidence="2 3">P5-119</strain>
    </source>
</reference>
<comment type="caution">
    <text evidence="2">The sequence shown here is derived from an EMBL/GenBank/DDBJ whole genome shotgun (WGS) entry which is preliminary data.</text>
</comment>
<evidence type="ECO:0000259" key="1">
    <source>
        <dbReference type="Pfam" id="PF00535"/>
    </source>
</evidence>
<dbReference type="Pfam" id="PF00535">
    <property type="entry name" value="Glycos_transf_2"/>
    <property type="match status" value="2"/>
</dbReference>
<dbReference type="PANTHER" id="PTHR43685">
    <property type="entry name" value="GLYCOSYLTRANSFERASE"/>
    <property type="match status" value="1"/>
</dbReference>
<dbReference type="InterPro" id="IPR001173">
    <property type="entry name" value="Glyco_trans_2-like"/>
</dbReference>
<dbReference type="InterPro" id="IPR029044">
    <property type="entry name" value="Nucleotide-diphossugar_trans"/>
</dbReference>